<evidence type="ECO:0000313" key="2">
    <source>
        <dbReference type="Proteomes" id="UP000829720"/>
    </source>
</evidence>
<proteinExistence type="predicted"/>
<reference evidence="1" key="1">
    <citation type="submission" date="2021-01" db="EMBL/GenBank/DDBJ databases">
        <authorList>
            <person name="Zahm M."/>
            <person name="Roques C."/>
            <person name="Cabau C."/>
            <person name="Klopp C."/>
            <person name="Donnadieu C."/>
            <person name="Jouanno E."/>
            <person name="Lampietro C."/>
            <person name="Louis A."/>
            <person name="Herpin A."/>
            <person name="Echchiki A."/>
            <person name="Berthelot C."/>
            <person name="Parey E."/>
            <person name="Roest-Crollius H."/>
            <person name="Braasch I."/>
            <person name="Postlethwait J."/>
            <person name="Bobe J."/>
            <person name="Montfort J."/>
            <person name="Bouchez O."/>
            <person name="Begum T."/>
            <person name="Mejri S."/>
            <person name="Adams A."/>
            <person name="Chen W.-J."/>
            <person name="Guiguen Y."/>
        </authorList>
    </citation>
    <scope>NUCLEOTIDE SEQUENCE</scope>
    <source>
        <tissue evidence="1">Blood</tissue>
    </source>
</reference>
<evidence type="ECO:0000313" key="1">
    <source>
        <dbReference type="EMBL" id="KAI1883870.1"/>
    </source>
</evidence>
<dbReference type="AlphaFoldDB" id="A0A8T3CJ60"/>
<organism evidence="1 2">
    <name type="scientific">Albula goreensis</name>
    <dbReference type="NCBI Taxonomy" id="1534307"/>
    <lineage>
        <taxon>Eukaryota</taxon>
        <taxon>Metazoa</taxon>
        <taxon>Chordata</taxon>
        <taxon>Craniata</taxon>
        <taxon>Vertebrata</taxon>
        <taxon>Euteleostomi</taxon>
        <taxon>Actinopterygii</taxon>
        <taxon>Neopterygii</taxon>
        <taxon>Teleostei</taxon>
        <taxon>Albuliformes</taxon>
        <taxon>Albulidae</taxon>
        <taxon>Albula</taxon>
    </lineage>
</organism>
<protein>
    <submittedName>
        <fullName evidence="1">Uncharacterized protein</fullName>
    </submittedName>
</protein>
<keyword evidence="2" id="KW-1185">Reference proteome</keyword>
<gene>
    <name evidence="1" type="ORF">AGOR_G00236480</name>
</gene>
<accession>A0A8T3CJ60</accession>
<dbReference type="Proteomes" id="UP000829720">
    <property type="component" value="Unassembled WGS sequence"/>
</dbReference>
<dbReference type="EMBL" id="JAERUA010000023">
    <property type="protein sequence ID" value="KAI1883870.1"/>
    <property type="molecule type" value="Genomic_DNA"/>
</dbReference>
<sequence>MLPPEVLLGLIFIEASFSLPRKQGNVDVDGYVKAADHSIFKENNGVSLQHTSELQSDAERSMPVTLRPCYQNS</sequence>
<comment type="caution">
    <text evidence="1">The sequence shown here is derived from an EMBL/GenBank/DDBJ whole genome shotgun (WGS) entry which is preliminary data.</text>
</comment>
<name>A0A8T3CJ60_9TELE</name>